<sequence length="369" mass="42124">MALTSFTSADVTKSDERQVAGAEAREEFSETVKDIDDIQTPSKACTNDTEKNRDVDEKDQPAKSDTVAGLDKGADGEKADAIESDQNVQDEEDKSQEEEDKDQVNGDPPEDEEQRTKLFQEGLQYDKDGNRTEALKCYLKCLVGLKENSRFALLPQCLRNIGDIYFSRDEYEKAISFIQAEKLYYESVLIDDSELQRHIDEASGQASTEEINMDTLRATEYEQLARLCMDEKQPQLALEYAGKATKLRQKVFGDGHPVVQQTLDFFATVYAEVGKVQYTDQRTRRVTFDESQIPPDATNDREERCARFVLLLLFFTLLLVLLILGVYISCSLTQSTGCRNVRRLIYDAVMRLRYLYYHYTTTAQDVHYA</sequence>
<dbReference type="EMBL" id="CP111022">
    <property type="protein sequence ID" value="WAR18305.1"/>
    <property type="molecule type" value="Genomic_DNA"/>
</dbReference>
<organism evidence="4 5">
    <name type="scientific">Mya arenaria</name>
    <name type="common">Soft-shell clam</name>
    <dbReference type="NCBI Taxonomy" id="6604"/>
    <lineage>
        <taxon>Eukaryota</taxon>
        <taxon>Metazoa</taxon>
        <taxon>Spiralia</taxon>
        <taxon>Lophotrochozoa</taxon>
        <taxon>Mollusca</taxon>
        <taxon>Bivalvia</taxon>
        <taxon>Autobranchia</taxon>
        <taxon>Heteroconchia</taxon>
        <taxon>Euheterodonta</taxon>
        <taxon>Imparidentia</taxon>
        <taxon>Neoheterodontei</taxon>
        <taxon>Myida</taxon>
        <taxon>Myoidea</taxon>
        <taxon>Myidae</taxon>
        <taxon>Mya</taxon>
    </lineage>
</organism>
<feature type="transmembrane region" description="Helical" evidence="2">
    <location>
        <begin position="308"/>
        <end position="328"/>
    </location>
</feature>
<dbReference type="Pfam" id="PF22883">
    <property type="entry name" value="Consortin_N"/>
    <property type="match status" value="1"/>
</dbReference>
<feature type="compositionally biased region" description="Basic and acidic residues" evidence="1">
    <location>
        <begin position="48"/>
        <end position="62"/>
    </location>
</feature>
<feature type="compositionally biased region" description="Polar residues" evidence="1">
    <location>
        <begin position="1"/>
        <end position="11"/>
    </location>
</feature>
<dbReference type="SUPFAM" id="SSF48452">
    <property type="entry name" value="TPR-like"/>
    <property type="match status" value="1"/>
</dbReference>
<proteinExistence type="predicted"/>
<evidence type="ECO:0000256" key="1">
    <source>
        <dbReference type="SAM" id="MobiDB-lite"/>
    </source>
</evidence>
<dbReference type="Proteomes" id="UP001164746">
    <property type="component" value="Chromosome 11"/>
</dbReference>
<dbReference type="InterPro" id="IPR011990">
    <property type="entry name" value="TPR-like_helical_dom_sf"/>
</dbReference>
<feature type="region of interest" description="Disordered" evidence="1">
    <location>
        <begin position="1"/>
        <end position="114"/>
    </location>
</feature>
<evidence type="ECO:0000313" key="5">
    <source>
        <dbReference type="Proteomes" id="UP001164746"/>
    </source>
</evidence>
<feature type="domain" description="Consortin N-terminal" evidence="3">
    <location>
        <begin position="151"/>
        <end position="200"/>
    </location>
</feature>
<keyword evidence="2" id="KW-1133">Transmembrane helix</keyword>
<accession>A0ABY7F7Y4</accession>
<dbReference type="PANTHER" id="PTHR28581">
    <property type="entry name" value="CONSORTIN"/>
    <property type="match status" value="1"/>
</dbReference>
<evidence type="ECO:0000313" key="4">
    <source>
        <dbReference type="EMBL" id="WAR18305.1"/>
    </source>
</evidence>
<gene>
    <name evidence="4" type="ORF">MAR_000143</name>
</gene>
<dbReference type="InterPro" id="IPR042318">
    <property type="entry name" value="Consortin"/>
</dbReference>
<keyword evidence="2" id="KW-0472">Membrane</keyword>
<evidence type="ECO:0000259" key="3">
    <source>
        <dbReference type="Pfam" id="PF22883"/>
    </source>
</evidence>
<protein>
    <recommendedName>
        <fullName evidence="3">Consortin N-terminal domain-containing protein</fullName>
    </recommendedName>
</protein>
<feature type="compositionally biased region" description="Basic and acidic residues" evidence="1">
    <location>
        <begin position="72"/>
        <end position="81"/>
    </location>
</feature>
<dbReference type="Gene3D" id="1.25.40.10">
    <property type="entry name" value="Tetratricopeptide repeat domain"/>
    <property type="match status" value="2"/>
</dbReference>
<feature type="compositionally biased region" description="Basic and acidic residues" evidence="1">
    <location>
        <begin position="12"/>
        <end position="36"/>
    </location>
</feature>
<feature type="compositionally biased region" description="Acidic residues" evidence="1">
    <location>
        <begin position="88"/>
        <end position="101"/>
    </location>
</feature>
<keyword evidence="2" id="KW-0812">Transmembrane</keyword>
<name>A0ABY7F7Y4_MYAAR</name>
<dbReference type="PANTHER" id="PTHR28581:SF2">
    <property type="entry name" value="NUTRITIONALLY-REGULATED ADIPOSE AND CARDIAC ENRICHED PROTEIN HOMOLOG ISOFORM X1"/>
    <property type="match status" value="1"/>
</dbReference>
<dbReference type="InterPro" id="IPR054132">
    <property type="entry name" value="Consortin_N"/>
</dbReference>
<reference evidence="4" key="1">
    <citation type="submission" date="2022-11" db="EMBL/GenBank/DDBJ databases">
        <title>Centuries of genome instability and evolution in soft-shell clam transmissible cancer (bioRxiv).</title>
        <authorList>
            <person name="Hart S.F.M."/>
            <person name="Yonemitsu M.A."/>
            <person name="Giersch R.M."/>
            <person name="Beal B.F."/>
            <person name="Arriagada G."/>
            <person name="Davis B.W."/>
            <person name="Ostrander E.A."/>
            <person name="Goff S.P."/>
            <person name="Metzger M.J."/>
        </authorList>
    </citation>
    <scope>NUCLEOTIDE SEQUENCE</scope>
    <source>
        <strain evidence="4">MELC-2E11</strain>
        <tissue evidence="4">Siphon/mantle</tissue>
    </source>
</reference>
<keyword evidence="5" id="KW-1185">Reference proteome</keyword>
<evidence type="ECO:0000256" key="2">
    <source>
        <dbReference type="SAM" id="Phobius"/>
    </source>
</evidence>